<protein>
    <submittedName>
        <fullName evidence="1">Uncharacterized protein</fullName>
    </submittedName>
</protein>
<dbReference type="Gene3D" id="2.130.10.30">
    <property type="entry name" value="Regulator of chromosome condensation 1/beta-lactamase-inhibitor protein II"/>
    <property type="match status" value="1"/>
</dbReference>
<gene>
    <name evidence="1" type="ORF">g.4374</name>
</gene>
<feature type="non-terminal residue" evidence="1">
    <location>
        <position position="1"/>
    </location>
</feature>
<dbReference type="AlphaFoldDB" id="A0A1E1VZ38"/>
<dbReference type="SUPFAM" id="SSF50985">
    <property type="entry name" value="RCC1/BLIP-II"/>
    <property type="match status" value="1"/>
</dbReference>
<accession>A0A1E1VZ38</accession>
<sequence length="105" mass="11156">PHSTALRPTLLRLPEPCVCVAVTLTSSVFLLQNGTVVQYSLNSTDNASQSSAKTPSTIKLPTTKALLKLSAPLGVCGARWHACVWNAHAVYTWGTNVGQLGHSNE</sequence>
<feature type="non-terminal residue" evidence="1">
    <location>
        <position position="105"/>
    </location>
</feature>
<name>A0A1E1VZ38_PECGO</name>
<evidence type="ECO:0000313" key="1">
    <source>
        <dbReference type="EMBL" id="JAT79990.1"/>
    </source>
</evidence>
<dbReference type="OrthoDB" id="1893551at2759"/>
<proteinExistence type="predicted"/>
<dbReference type="InterPro" id="IPR009091">
    <property type="entry name" value="RCC1/BLIP-II"/>
</dbReference>
<organism evidence="1">
    <name type="scientific">Pectinophora gossypiella</name>
    <name type="common">Cotton pink bollworm</name>
    <name type="synonym">Depressaria gossypiella</name>
    <dbReference type="NCBI Taxonomy" id="13191"/>
    <lineage>
        <taxon>Eukaryota</taxon>
        <taxon>Metazoa</taxon>
        <taxon>Ecdysozoa</taxon>
        <taxon>Arthropoda</taxon>
        <taxon>Hexapoda</taxon>
        <taxon>Insecta</taxon>
        <taxon>Pterygota</taxon>
        <taxon>Neoptera</taxon>
        <taxon>Endopterygota</taxon>
        <taxon>Lepidoptera</taxon>
        <taxon>Glossata</taxon>
        <taxon>Ditrysia</taxon>
        <taxon>Gelechioidea</taxon>
        <taxon>Gelechiidae</taxon>
        <taxon>Apatetrinae</taxon>
        <taxon>Pectinophora</taxon>
    </lineage>
</organism>
<reference evidence="1" key="1">
    <citation type="submission" date="2015-09" db="EMBL/GenBank/DDBJ databases">
        <title>De novo assembly of Pectinophora gossypiella (Pink Bollworm) gut transcriptome.</title>
        <authorList>
            <person name="Tassone E.E."/>
        </authorList>
    </citation>
    <scope>NUCLEOTIDE SEQUENCE</scope>
</reference>
<dbReference type="EMBL" id="GDQN01011064">
    <property type="protein sequence ID" value="JAT79990.1"/>
    <property type="molecule type" value="Transcribed_RNA"/>
</dbReference>